<dbReference type="InterPro" id="IPR051675">
    <property type="entry name" value="Endo/Exo/Phosphatase_dom_1"/>
</dbReference>
<dbReference type="GO" id="GO:0015628">
    <property type="term" value="P:protein secretion by the type II secretion system"/>
    <property type="evidence" value="ECO:0007669"/>
    <property type="project" value="TreeGrafter"/>
</dbReference>
<dbReference type="Gene3D" id="1.10.150.310">
    <property type="entry name" value="Tex RuvX-like domain-like"/>
    <property type="match status" value="1"/>
</dbReference>
<dbReference type="RefSeq" id="WP_025082383.1">
    <property type="nucleotide sequence ID" value="NZ_AZEX01000070.1"/>
</dbReference>
<dbReference type="Pfam" id="PF10531">
    <property type="entry name" value="SLBB"/>
    <property type="match status" value="1"/>
</dbReference>
<dbReference type="SUPFAM" id="SSF47781">
    <property type="entry name" value="RuvA domain 2-like"/>
    <property type="match status" value="1"/>
</dbReference>
<dbReference type="PATRIC" id="fig|1423747.3.peg.336"/>
<dbReference type="NCBIfam" id="TIGR00426">
    <property type="entry name" value="competence protein ComEA helix-hairpin-helix repeat region"/>
    <property type="match status" value="1"/>
</dbReference>
<evidence type="ECO:0000256" key="1">
    <source>
        <dbReference type="SAM" id="MobiDB-lite"/>
    </source>
</evidence>
<feature type="domain" description="Helix-hairpin-helix DNA-binding motif class 1" evidence="3">
    <location>
        <begin position="178"/>
        <end position="197"/>
    </location>
</feature>
<dbReference type="InterPro" id="IPR003583">
    <property type="entry name" value="Hlx-hairpin-Hlx_DNA-bd_motif"/>
</dbReference>
<dbReference type="AlphaFoldDB" id="A0A0R1RVT7"/>
<dbReference type="OrthoDB" id="9790239at2"/>
<keyword evidence="2" id="KW-1133">Transmembrane helix</keyword>
<reference evidence="4 5" key="1">
    <citation type="journal article" date="2015" name="Genome Announc.">
        <title>Expanding the biotechnology potential of lactobacilli through comparative genomics of 213 strains and associated genera.</title>
        <authorList>
            <person name="Sun Z."/>
            <person name="Harris H.M."/>
            <person name="McCann A."/>
            <person name="Guo C."/>
            <person name="Argimon S."/>
            <person name="Zhang W."/>
            <person name="Yang X."/>
            <person name="Jeffery I.B."/>
            <person name="Cooney J.C."/>
            <person name="Kagawa T.F."/>
            <person name="Liu W."/>
            <person name="Song Y."/>
            <person name="Salvetti E."/>
            <person name="Wrobel A."/>
            <person name="Rasinkangas P."/>
            <person name="Parkhill J."/>
            <person name="Rea M.C."/>
            <person name="O'Sullivan O."/>
            <person name="Ritari J."/>
            <person name="Douillard F.P."/>
            <person name="Paul Ross R."/>
            <person name="Yang R."/>
            <person name="Briner A.E."/>
            <person name="Felis G.E."/>
            <person name="de Vos W.M."/>
            <person name="Barrangou R."/>
            <person name="Klaenhammer T.R."/>
            <person name="Caufield P.W."/>
            <person name="Cui Y."/>
            <person name="Zhang H."/>
            <person name="O'Toole P.W."/>
        </authorList>
    </citation>
    <scope>NUCLEOTIDE SEQUENCE [LARGE SCALE GENOMIC DNA]</scope>
    <source>
        <strain evidence="4 5">DSM 14340</strain>
    </source>
</reference>
<dbReference type="GO" id="GO:0015627">
    <property type="term" value="C:type II protein secretion system complex"/>
    <property type="evidence" value="ECO:0007669"/>
    <property type="project" value="TreeGrafter"/>
</dbReference>
<evidence type="ECO:0000313" key="5">
    <source>
        <dbReference type="Proteomes" id="UP000051264"/>
    </source>
</evidence>
<sequence length="231" mass="25401">MGPINWQRWRQFWWLPIVGLILIGGGLWGRHQRTAHQRVENQQLLKGASSKKQPSAKPKSQNNQSEQPAKGGFIDLKGAVNHPGIYPIKIGQTRLFDVLKAAGDVTEAAETSQLNLAQKLTDQLIIYVPRKGEAIEAAELIKNPETSGGQEVTTEQPTTATNESTISAKINLNQADSAQLQTLSGIGPKKAEQIIAYRDEQGKFEKIEELQKVGGIGPKTFEQLQSQICVE</sequence>
<dbReference type="GO" id="GO:0003677">
    <property type="term" value="F:DNA binding"/>
    <property type="evidence" value="ECO:0007669"/>
    <property type="project" value="InterPro"/>
</dbReference>
<dbReference type="InterPro" id="IPR019554">
    <property type="entry name" value="Soluble_ligand-bd"/>
</dbReference>
<evidence type="ECO:0000313" key="4">
    <source>
        <dbReference type="EMBL" id="KRL58458.1"/>
    </source>
</evidence>
<dbReference type="SMART" id="SM00278">
    <property type="entry name" value="HhH1"/>
    <property type="match status" value="2"/>
</dbReference>
<feature type="transmembrane region" description="Helical" evidence="2">
    <location>
        <begin position="12"/>
        <end position="29"/>
    </location>
</feature>
<dbReference type="Gene3D" id="3.10.560.10">
    <property type="entry name" value="Outer membrane lipoprotein wza domain like"/>
    <property type="match status" value="1"/>
</dbReference>
<dbReference type="GO" id="GO:0006281">
    <property type="term" value="P:DNA repair"/>
    <property type="evidence" value="ECO:0007669"/>
    <property type="project" value="InterPro"/>
</dbReference>
<protein>
    <submittedName>
        <fullName evidence="4">ComE operon protein 1</fullName>
    </submittedName>
</protein>
<evidence type="ECO:0000259" key="3">
    <source>
        <dbReference type="SMART" id="SM00278"/>
    </source>
</evidence>
<organism evidence="4 5">
    <name type="scientific">Latilactobacillus fuchuensis DSM 14340 = JCM 11249</name>
    <dbReference type="NCBI Taxonomy" id="1423747"/>
    <lineage>
        <taxon>Bacteria</taxon>
        <taxon>Bacillati</taxon>
        <taxon>Bacillota</taxon>
        <taxon>Bacilli</taxon>
        <taxon>Lactobacillales</taxon>
        <taxon>Lactobacillaceae</taxon>
        <taxon>Latilactobacillus</taxon>
    </lineage>
</organism>
<feature type="region of interest" description="Disordered" evidence="1">
    <location>
        <begin position="44"/>
        <end position="74"/>
    </location>
</feature>
<accession>A0A0R1RVT7</accession>
<dbReference type="InterPro" id="IPR004509">
    <property type="entry name" value="Competence_ComEA_HhH"/>
</dbReference>
<name>A0A0R1RVT7_9LACO</name>
<dbReference type="eggNOG" id="COG1555">
    <property type="taxonomic scope" value="Bacteria"/>
</dbReference>
<dbReference type="Pfam" id="PF12836">
    <property type="entry name" value="HHH_3"/>
    <property type="match status" value="1"/>
</dbReference>
<feature type="domain" description="Helix-hairpin-helix DNA-binding motif class 1" evidence="3">
    <location>
        <begin position="208"/>
        <end position="227"/>
    </location>
</feature>
<keyword evidence="2" id="KW-0472">Membrane</keyword>
<dbReference type="PANTHER" id="PTHR21180">
    <property type="entry name" value="ENDONUCLEASE/EXONUCLEASE/PHOSPHATASE FAMILY DOMAIN-CONTAINING PROTEIN 1"/>
    <property type="match status" value="1"/>
</dbReference>
<dbReference type="InterPro" id="IPR010994">
    <property type="entry name" value="RuvA_2-like"/>
</dbReference>
<keyword evidence="2" id="KW-0812">Transmembrane</keyword>
<comment type="caution">
    <text evidence="4">The sequence shown here is derived from an EMBL/GenBank/DDBJ whole genome shotgun (WGS) entry which is preliminary data.</text>
</comment>
<dbReference type="EMBL" id="AZEX01000070">
    <property type="protein sequence ID" value="KRL58458.1"/>
    <property type="molecule type" value="Genomic_DNA"/>
</dbReference>
<dbReference type="STRING" id="1423747.FC69_GL000328"/>
<gene>
    <name evidence="4" type="ORF">FC69_GL000328</name>
</gene>
<evidence type="ECO:0000256" key="2">
    <source>
        <dbReference type="SAM" id="Phobius"/>
    </source>
</evidence>
<proteinExistence type="predicted"/>
<feature type="compositionally biased region" description="Low complexity" evidence="1">
    <location>
        <begin position="48"/>
        <end position="61"/>
    </location>
</feature>
<dbReference type="Proteomes" id="UP000051264">
    <property type="component" value="Unassembled WGS sequence"/>
</dbReference>
<dbReference type="PANTHER" id="PTHR21180:SF32">
    <property type="entry name" value="ENDONUCLEASE_EXONUCLEASE_PHOSPHATASE FAMILY DOMAIN-CONTAINING PROTEIN 1"/>
    <property type="match status" value="1"/>
</dbReference>